<dbReference type="RefSeq" id="WP_024037156.1">
    <property type="nucleotide sequence ID" value="NZ_BAABXU010000001.1"/>
</dbReference>
<evidence type="ECO:0000313" key="3">
    <source>
        <dbReference type="Proteomes" id="UP001299409"/>
    </source>
</evidence>
<sequence length="334" mass="38518">MICSLILDEMFEFDEDYVIEQIQNAYLEGSACRRLGGIRYKKNDDNTTEILAWQCNLADVQNYEVKLPTIVRISLDENNIVTNVNLNNYFKGSQGIPCSQKYLNKRLKKLVIGQDYDIKNSALRSQTALHCRHIYELVYGACSFKDYCIKNNLNDAYVSESTSAVETEKGLSCVDNISINNKKAITKIEFNNFKGNMKYNVSGAIESVSGMEIVGYYLDEDEWIKINDNQLLEVEGNEKYIMTFMKKVSPYWQHSGSTFNLKKKFYFSQIWPTTLFGILTQAFGLTTFNKNYAYFQHCIAGIQRIDQVPYCIGVIKTLDEGEKYFDNFSVEDLY</sequence>
<dbReference type="Proteomes" id="UP001299409">
    <property type="component" value="Unassembled WGS sequence"/>
</dbReference>
<evidence type="ECO:0000313" key="1">
    <source>
        <dbReference type="EMBL" id="MCB5447148.1"/>
    </source>
</evidence>
<accession>A0A6N3B636</accession>
<dbReference type="EMBL" id="CACRUE010000024">
    <property type="protein sequence ID" value="VYT98077.1"/>
    <property type="molecule type" value="Genomic_DNA"/>
</dbReference>
<reference evidence="2" key="1">
    <citation type="submission" date="2019-11" db="EMBL/GenBank/DDBJ databases">
        <authorList>
            <person name="Feng L."/>
        </authorList>
    </citation>
    <scope>NUCLEOTIDE SEQUENCE</scope>
    <source>
        <strain evidence="2">IbartlettiiLFYP30</strain>
    </source>
</reference>
<protein>
    <submittedName>
        <fullName evidence="2">Uncharacterized protein</fullName>
    </submittedName>
</protein>
<name>A0A6N3B636_9FIRM</name>
<evidence type="ECO:0000313" key="2">
    <source>
        <dbReference type="EMBL" id="VYT98077.1"/>
    </source>
</evidence>
<gene>
    <name evidence="2" type="ORF">IBLFYP30_01443</name>
    <name evidence="1" type="ORF">LIP50_13160</name>
</gene>
<reference evidence="1 3" key="2">
    <citation type="submission" date="2021-10" db="EMBL/GenBank/DDBJ databases">
        <title>Collection of gut derived symbiotic bacterial strains cultured from healthy donors.</title>
        <authorList>
            <person name="Lin H."/>
            <person name="Littmann E."/>
            <person name="Claire K."/>
            <person name="Pamer E."/>
        </authorList>
    </citation>
    <scope>NUCLEOTIDE SEQUENCE [LARGE SCALE GENOMIC DNA]</scope>
    <source>
        <strain evidence="1 3">MSK.17.68</strain>
    </source>
</reference>
<proteinExistence type="predicted"/>
<keyword evidence="3" id="KW-1185">Reference proteome</keyword>
<dbReference type="EMBL" id="JAJBMB010000017">
    <property type="protein sequence ID" value="MCB5447148.1"/>
    <property type="molecule type" value="Genomic_DNA"/>
</dbReference>
<organism evidence="2">
    <name type="scientific">Intestinibacter bartlettii</name>
    <dbReference type="NCBI Taxonomy" id="261299"/>
    <lineage>
        <taxon>Bacteria</taxon>
        <taxon>Bacillati</taxon>
        <taxon>Bacillota</taxon>
        <taxon>Clostridia</taxon>
        <taxon>Peptostreptococcales</taxon>
        <taxon>Peptostreptococcaceae</taxon>
        <taxon>Intestinibacter</taxon>
    </lineage>
</organism>
<dbReference type="AlphaFoldDB" id="A0A6N3B636"/>